<accession>A0A388TF83</accession>
<gene>
    <name evidence="1" type="ORF">NO1_2280</name>
</gene>
<dbReference type="EMBL" id="BGZN01000218">
    <property type="protein sequence ID" value="GBR75267.1"/>
    <property type="molecule type" value="Genomic_DNA"/>
</dbReference>
<comment type="caution">
    <text evidence="1">The sequence shown here is derived from an EMBL/GenBank/DDBJ whole genome shotgun (WGS) entry which is preliminary data.</text>
</comment>
<reference evidence="1 2" key="1">
    <citation type="journal article" date="2019" name="ISME J.">
        <title>Genome analyses of uncultured TG2/ZB3 bacteria in 'Margulisbacteria' specifically attached to ectosymbiotic spirochetes of protists in the termite gut.</title>
        <authorList>
            <person name="Utami Y.D."/>
            <person name="Kuwahara H."/>
            <person name="Igai K."/>
            <person name="Murakami T."/>
            <person name="Sugaya K."/>
            <person name="Morikawa T."/>
            <person name="Nagura Y."/>
            <person name="Yuki M."/>
            <person name="Deevong P."/>
            <person name="Inoue T."/>
            <person name="Kihara K."/>
            <person name="Lo N."/>
            <person name="Yamada A."/>
            <person name="Ohkuma M."/>
            <person name="Hongoh Y."/>
        </authorList>
    </citation>
    <scope>NUCLEOTIDE SEQUENCE [LARGE SCALE GENOMIC DNA]</scope>
    <source>
        <strain evidence="1">NkOx7-01</strain>
    </source>
</reference>
<name>A0A388TF83_TERA1</name>
<sequence>MARYKYNLPDNVTAAGETPTTDAVLAV</sequence>
<keyword evidence="2" id="KW-1185">Reference proteome</keyword>
<evidence type="ECO:0000313" key="2">
    <source>
        <dbReference type="Proteomes" id="UP000269352"/>
    </source>
</evidence>
<proteinExistence type="predicted"/>
<protein>
    <submittedName>
        <fullName evidence="1">Uncharacterized protein</fullName>
    </submittedName>
</protein>
<dbReference type="AlphaFoldDB" id="A0A388TF83"/>
<dbReference type="Proteomes" id="UP000269352">
    <property type="component" value="Unassembled WGS sequence"/>
</dbReference>
<feature type="non-terminal residue" evidence="1">
    <location>
        <position position="27"/>
    </location>
</feature>
<evidence type="ECO:0000313" key="1">
    <source>
        <dbReference type="EMBL" id="GBR75267.1"/>
    </source>
</evidence>
<organism evidence="1 2">
    <name type="scientific">Termititenax aidoneus</name>
    <dbReference type="NCBI Taxonomy" id="2218524"/>
    <lineage>
        <taxon>Bacteria</taxon>
        <taxon>Bacillati</taxon>
        <taxon>Candidatus Margulisiibacteriota</taxon>
        <taxon>Candidatus Termititenacia</taxon>
        <taxon>Candidatus Termititenacales</taxon>
        <taxon>Candidatus Termititenacaceae</taxon>
        <taxon>Candidatus Termititenax</taxon>
    </lineage>
</organism>